<keyword evidence="2" id="KW-1185">Reference proteome</keyword>
<sequence length="55" mass="6643">MVDELLTYVGQLHYIIYTGEKRTCQWVGSSTLITHSRRVYLWICTGWYRKEYPVQ</sequence>
<evidence type="ECO:0000313" key="1">
    <source>
        <dbReference type="EMBL" id="THU93606.1"/>
    </source>
</evidence>
<accession>A0A4S8LVD8</accession>
<proteinExistence type="predicted"/>
<protein>
    <submittedName>
        <fullName evidence="1">Uncharacterized protein</fullName>
    </submittedName>
</protein>
<reference evidence="1 2" key="1">
    <citation type="journal article" date="2019" name="Nat. Ecol. Evol.">
        <title>Megaphylogeny resolves global patterns of mushroom evolution.</title>
        <authorList>
            <person name="Varga T."/>
            <person name="Krizsan K."/>
            <person name="Foldi C."/>
            <person name="Dima B."/>
            <person name="Sanchez-Garcia M."/>
            <person name="Sanchez-Ramirez S."/>
            <person name="Szollosi G.J."/>
            <person name="Szarkandi J.G."/>
            <person name="Papp V."/>
            <person name="Albert L."/>
            <person name="Andreopoulos W."/>
            <person name="Angelini C."/>
            <person name="Antonin V."/>
            <person name="Barry K.W."/>
            <person name="Bougher N.L."/>
            <person name="Buchanan P."/>
            <person name="Buyck B."/>
            <person name="Bense V."/>
            <person name="Catcheside P."/>
            <person name="Chovatia M."/>
            <person name="Cooper J."/>
            <person name="Damon W."/>
            <person name="Desjardin D."/>
            <person name="Finy P."/>
            <person name="Geml J."/>
            <person name="Haridas S."/>
            <person name="Hughes K."/>
            <person name="Justo A."/>
            <person name="Karasinski D."/>
            <person name="Kautmanova I."/>
            <person name="Kiss B."/>
            <person name="Kocsube S."/>
            <person name="Kotiranta H."/>
            <person name="LaButti K.M."/>
            <person name="Lechner B.E."/>
            <person name="Liimatainen K."/>
            <person name="Lipzen A."/>
            <person name="Lukacs Z."/>
            <person name="Mihaltcheva S."/>
            <person name="Morgado L.N."/>
            <person name="Niskanen T."/>
            <person name="Noordeloos M.E."/>
            <person name="Ohm R.A."/>
            <person name="Ortiz-Santana B."/>
            <person name="Ovrebo C."/>
            <person name="Racz N."/>
            <person name="Riley R."/>
            <person name="Savchenko A."/>
            <person name="Shiryaev A."/>
            <person name="Soop K."/>
            <person name="Spirin V."/>
            <person name="Szebenyi C."/>
            <person name="Tomsovsky M."/>
            <person name="Tulloss R.E."/>
            <person name="Uehling J."/>
            <person name="Grigoriev I.V."/>
            <person name="Vagvolgyi C."/>
            <person name="Papp T."/>
            <person name="Martin F.M."/>
            <person name="Miettinen O."/>
            <person name="Hibbett D.S."/>
            <person name="Nagy L.G."/>
        </authorList>
    </citation>
    <scope>NUCLEOTIDE SEQUENCE [LARGE SCALE GENOMIC DNA]</scope>
    <source>
        <strain evidence="1 2">CBS 962.96</strain>
    </source>
</reference>
<name>A0A4S8LVD8_DENBC</name>
<dbReference type="AlphaFoldDB" id="A0A4S8LVD8"/>
<gene>
    <name evidence="1" type="ORF">K435DRAFT_189244</name>
</gene>
<dbReference type="EMBL" id="ML179245">
    <property type="protein sequence ID" value="THU93606.1"/>
    <property type="molecule type" value="Genomic_DNA"/>
</dbReference>
<dbReference type="Proteomes" id="UP000297245">
    <property type="component" value="Unassembled WGS sequence"/>
</dbReference>
<evidence type="ECO:0000313" key="2">
    <source>
        <dbReference type="Proteomes" id="UP000297245"/>
    </source>
</evidence>
<organism evidence="1 2">
    <name type="scientific">Dendrothele bispora (strain CBS 962.96)</name>
    <dbReference type="NCBI Taxonomy" id="1314807"/>
    <lineage>
        <taxon>Eukaryota</taxon>
        <taxon>Fungi</taxon>
        <taxon>Dikarya</taxon>
        <taxon>Basidiomycota</taxon>
        <taxon>Agaricomycotina</taxon>
        <taxon>Agaricomycetes</taxon>
        <taxon>Agaricomycetidae</taxon>
        <taxon>Agaricales</taxon>
        <taxon>Agaricales incertae sedis</taxon>
        <taxon>Dendrothele</taxon>
    </lineage>
</organism>